<feature type="region of interest" description="Disordered" evidence="1">
    <location>
        <begin position="60"/>
        <end position="83"/>
    </location>
</feature>
<reference evidence="3" key="1">
    <citation type="submission" date="2014-09" db="EMBL/GenBank/DDBJ databases">
        <authorList>
            <person name="Gomez-Valero L."/>
        </authorList>
    </citation>
    <scope>NUCLEOTIDE SEQUENCE [LARGE SCALE GENOMIC DNA]</scope>
    <source>
        <strain evidence="3">ATCC700992</strain>
    </source>
</reference>
<dbReference type="KEGG" id="lfa:LFA_1822"/>
<sequence>MLISYKLVKEKPIAAVIGGFLLIPSGGKAFALLVINKDTKNNNRPLMKLVKEDEVREEATRGTRVYTPVHEDSSTGSTKQFAPAVTFPKRSSKGLQENRCCSLHRSNFLPPSLFIS</sequence>
<accession>A0A098G6V2</accession>
<dbReference type="RefSeq" id="WP_045095756.1">
    <property type="nucleotide sequence ID" value="NZ_LN614827.1"/>
</dbReference>
<dbReference type="OrthoDB" id="5653613at2"/>
<keyword evidence="3" id="KW-1185">Reference proteome</keyword>
<evidence type="ECO:0000313" key="3">
    <source>
        <dbReference type="Proteomes" id="UP000032430"/>
    </source>
</evidence>
<protein>
    <submittedName>
        <fullName evidence="2">Uncharacterized protein</fullName>
    </submittedName>
</protein>
<name>A0A098G6V2_9GAMM</name>
<evidence type="ECO:0000256" key="1">
    <source>
        <dbReference type="SAM" id="MobiDB-lite"/>
    </source>
</evidence>
<proteinExistence type="predicted"/>
<evidence type="ECO:0000313" key="2">
    <source>
        <dbReference type="EMBL" id="CEG57220.1"/>
    </source>
</evidence>
<dbReference type="AlphaFoldDB" id="A0A098G6V2"/>
<gene>
    <name evidence="2" type="ORF">LFA_1822</name>
</gene>
<organism evidence="2 3">
    <name type="scientific">Legionella fallonii LLAP-10</name>
    <dbReference type="NCBI Taxonomy" id="1212491"/>
    <lineage>
        <taxon>Bacteria</taxon>
        <taxon>Pseudomonadati</taxon>
        <taxon>Pseudomonadota</taxon>
        <taxon>Gammaproteobacteria</taxon>
        <taxon>Legionellales</taxon>
        <taxon>Legionellaceae</taxon>
        <taxon>Legionella</taxon>
    </lineage>
</organism>
<dbReference type="HOGENOM" id="CLU_2093781_0_0_6"/>
<dbReference type="Proteomes" id="UP000032430">
    <property type="component" value="Chromosome I"/>
</dbReference>
<dbReference type="EMBL" id="LN614827">
    <property type="protein sequence ID" value="CEG57220.1"/>
    <property type="molecule type" value="Genomic_DNA"/>
</dbReference>